<dbReference type="NCBIfam" id="NF002966">
    <property type="entry name" value="PRK03640.1"/>
    <property type="match status" value="1"/>
</dbReference>
<dbReference type="Proteomes" id="UP000829401">
    <property type="component" value="Chromosome"/>
</dbReference>
<feature type="domain" description="AMP-binding enzyme C-terminal" evidence="7">
    <location>
        <begin position="411"/>
        <end position="486"/>
    </location>
</feature>
<dbReference type="NCBIfam" id="TIGR01923">
    <property type="entry name" value="menE"/>
    <property type="match status" value="1"/>
</dbReference>
<dbReference type="InterPro" id="IPR025110">
    <property type="entry name" value="AMP-bd_C"/>
</dbReference>
<keyword evidence="1 5" id="KW-0474">Menaquinone biosynthesis</keyword>
<dbReference type="STRING" id="1356854.N007_20605"/>
<dbReference type="InterPro" id="IPR050237">
    <property type="entry name" value="ATP-dep_AMP-bd_enzyme"/>
</dbReference>
<comment type="catalytic activity">
    <reaction evidence="5">
        <text>2-succinylbenzoate + ATP + CoA = 2-succinylbenzoyl-CoA + AMP + diphosphate</text>
        <dbReference type="Rhea" id="RHEA:17009"/>
        <dbReference type="ChEBI" id="CHEBI:18325"/>
        <dbReference type="ChEBI" id="CHEBI:30616"/>
        <dbReference type="ChEBI" id="CHEBI:33019"/>
        <dbReference type="ChEBI" id="CHEBI:57287"/>
        <dbReference type="ChEBI" id="CHEBI:57364"/>
        <dbReference type="ChEBI" id="CHEBI:456215"/>
        <dbReference type="EC" id="6.2.1.26"/>
    </reaction>
</comment>
<comment type="pathway">
    <text evidence="5">Quinol/quinone metabolism; menaquinone biosynthesis.</text>
</comment>
<dbReference type="Pfam" id="PF13193">
    <property type="entry name" value="AMP-binding_C"/>
    <property type="match status" value="1"/>
</dbReference>
<accession>A0A9E6ZNU0</accession>
<keyword evidence="9" id="KW-1185">Reference proteome</keyword>
<keyword evidence="4 5" id="KW-0067">ATP-binding</keyword>
<dbReference type="Gene3D" id="3.30.300.30">
    <property type="match status" value="1"/>
</dbReference>
<evidence type="ECO:0000256" key="2">
    <source>
        <dbReference type="ARBA" id="ARBA00022598"/>
    </source>
</evidence>
<gene>
    <name evidence="5" type="primary">menE</name>
    <name evidence="8" type="ORF">K1I37_13175</name>
</gene>
<dbReference type="InterPro" id="IPR010192">
    <property type="entry name" value="MenE"/>
</dbReference>
<dbReference type="GO" id="GO:0008756">
    <property type="term" value="F:o-succinylbenzoate-CoA ligase activity"/>
    <property type="evidence" value="ECO:0007669"/>
    <property type="project" value="UniProtKB-UniRule"/>
</dbReference>
<dbReference type="PROSITE" id="PS00455">
    <property type="entry name" value="AMP_BINDING"/>
    <property type="match status" value="1"/>
</dbReference>
<dbReference type="Gene3D" id="3.40.50.12780">
    <property type="entry name" value="N-terminal domain of ligase-like"/>
    <property type="match status" value="1"/>
</dbReference>
<evidence type="ECO:0000256" key="3">
    <source>
        <dbReference type="ARBA" id="ARBA00022741"/>
    </source>
</evidence>
<dbReference type="AlphaFoldDB" id="T0DMF1"/>
<evidence type="ECO:0000256" key="4">
    <source>
        <dbReference type="ARBA" id="ARBA00022840"/>
    </source>
</evidence>
<comment type="function">
    <text evidence="5">Converts 2-succinylbenzoate (OSB) to 2-succinylbenzoyl-CoA (OSB-CoA).</text>
</comment>
<dbReference type="EMBL" id="CP080467">
    <property type="protein sequence ID" value="UNO47645.1"/>
    <property type="molecule type" value="Genomic_DNA"/>
</dbReference>
<dbReference type="GO" id="GO:0005524">
    <property type="term" value="F:ATP binding"/>
    <property type="evidence" value="ECO:0007669"/>
    <property type="project" value="UniProtKB-KW"/>
</dbReference>
<comment type="pathway">
    <text evidence="5">Quinol/quinone metabolism; 1,4-dihydroxy-2-naphthoate biosynthesis; 1,4-dihydroxy-2-naphthoate from chorismate: step 5/7.</text>
</comment>
<evidence type="ECO:0000259" key="7">
    <source>
        <dbReference type="Pfam" id="PF13193"/>
    </source>
</evidence>
<dbReference type="PANTHER" id="PTHR43767:SF1">
    <property type="entry name" value="NONRIBOSOMAL PEPTIDE SYNTHASE PES1 (EUROFUNG)-RELATED"/>
    <property type="match status" value="1"/>
</dbReference>
<evidence type="ECO:0000313" key="8">
    <source>
        <dbReference type="EMBL" id="UNO47645.1"/>
    </source>
</evidence>
<accession>T0DMF1</accession>
<evidence type="ECO:0000256" key="5">
    <source>
        <dbReference type="HAMAP-Rule" id="MF_00731"/>
    </source>
</evidence>
<evidence type="ECO:0000259" key="6">
    <source>
        <dbReference type="Pfam" id="PF00501"/>
    </source>
</evidence>
<protein>
    <recommendedName>
        <fullName evidence="5">2-succinylbenzoate--CoA ligase</fullName>
        <ecNumber evidence="5">6.2.1.26</ecNumber>
    </recommendedName>
    <alternativeName>
        <fullName evidence="5">o-succinylbenzoyl-CoA synthetase</fullName>
        <shortName evidence="5">OSB-CoA synthetase</shortName>
    </alternativeName>
</protein>
<dbReference type="RefSeq" id="WP_021295345.1">
    <property type="nucleotide sequence ID" value="NZ_AURB01000058.1"/>
</dbReference>
<keyword evidence="2 5" id="KW-0436">Ligase</keyword>
<name>T0DMF1_ALIAG</name>
<feature type="domain" description="AMP-dependent synthetase/ligase" evidence="6">
    <location>
        <begin position="20"/>
        <end position="361"/>
    </location>
</feature>
<comment type="similarity">
    <text evidence="5">Belongs to the ATP-dependent AMP-binding enzyme family. MenE subfamily.</text>
</comment>
<dbReference type="FunFam" id="3.30.300.30:FF:000008">
    <property type="entry name" value="2,3-dihydroxybenzoate-AMP ligase"/>
    <property type="match status" value="1"/>
</dbReference>
<dbReference type="InterPro" id="IPR045851">
    <property type="entry name" value="AMP-bd_C_sf"/>
</dbReference>
<dbReference type="EC" id="6.2.1.26" evidence="5"/>
<dbReference type="InterPro" id="IPR042099">
    <property type="entry name" value="ANL_N_sf"/>
</dbReference>
<dbReference type="PANTHER" id="PTHR43767">
    <property type="entry name" value="LONG-CHAIN-FATTY-ACID--COA LIGASE"/>
    <property type="match status" value="1"/>
</dbReference>
<dbReference type="KEGG" id="aaco:K1I37_13175"/>
<sequence>MHGFEVQSVRSIPDWLRGRAIHHPDHPALVAPEGTWTYRELYDAACEYAASLRILGVTEGDRVAVIAKTGVKYALMMHAIMQLNAVVVPLNWRLTGIELAKQVEDAEVAILLFDEGGATLARDVLQHVQPRYGGRAFESIERTTERVERSDIELTHMHAIIYTSGTTGVAKGAVITYQNHWWGAMASAMQLGLTPADRWLVPMPLFHVGGMAVLIRSLIYGTTVVIHNGFDVSAVNEALDSGDITMVSVVPTMLQRLIEHRRAGYPPALRCVLLGGSAAPKSLVARALALGIPVNQSYGMTETNTQATTLQSADALRKVGSSGKPLANMRVRIATPDGFTDEAGVEGEIVVQGPTVISGYWKRPDANAKSFRDGWFYTGDIGVFDEEGFLYVLDRRADLIVSGGENIYPAEVESVLVQYEGVREAAVVGQSDPTWGQVPVAFVVKASEVEMTELALANHCRQLLAGYKVPKAFYFVDELPRNASGKLLRRILKERLQ</sequence>
<evidence type="ECO:0000256" key="1">
    <source>
        <dbReference type="ARBA" id="ARBA00022428"/>
    </source>
</evidence>
<reference evidence="9" key="1">
    <citation type="journal article" date="2022" name="G3 (Bethesda)">
        <title>Unveiling the complete genome sequence of Alicyclobacillus acidoterrestris DSM 3922T, a taint-producing strain.</title>
        <authorList>
            <person name="Leonardo I.C."/>
            <person name="Barreto Crespo M.T."/>
            <person name="Gaspar F.B."/>
        </authorList>
    </citation>
    <scope>NUCLEOTIDE SEQUENCE [LARGE SCALE GENOMIC DNA]</scope>
    <source>
        <strain evidence="9">DSM 3922</strain>
    </source>
</reference>
<dbReference type="InterPro" id="IPR000873">
    <property type="entry name" value="AMP-dep_synth/lig_dom"/>
</dbReference>
<dbReference type="OrthoDB" id="9765680at2"/>
<dbReference type="SUPFAM" id="SSF56801">
    <property type="entry name" value="Acetyl-CoA synthetase-like"/>
    <property type="match status" value="1"/>
</dbReference>
<dbReference type="Pfam" id="PF00501">
    <property type="entry name" value="AMP-binding"/>
    <property type="match status" value="1"/>
</dbReference>
<dbReference type="GO" id="GO:0009234">
    <property type="term" value="P:menaquinone biosynthetic process"/>
    <property type="evidence" value="ECO:0007669"/>
    <property type="project" value="UniProtKB-UniRule"/>
</dbReference>
<dbReference type="InterPro" id="IPR020845">
    <property type="entry name" value="AMP-binding_CS"/>
</dbReference>
<keyword evidence="3 5" id="KW-0547">Nucleotide-binding</keyword>
<dbReference type="eggNOG" id="COG0318">
    <property type="taxonomic scope" value="Bacteria"/>
</dbReference>
<proteinExistence type="inferred from homology"/>
<organism evidence="8 9">
    <name type="scientific">Alicyclobacillus acidoterrestris (strain ATCC 49025 / DSM 3922 / CIP 106132 / NCIMB 13137 / GD3B)</name>
    <dbReference type="NCBI Taxonomy" id="1356854"/>
    <lineage>
        <taxon>Bacteria</taxon>
        <taxon>Bacillati</taxon>
        <taxon>Bacillota</taxon>
        <taxon>Bacilli</taxon>
        <taxon>Bacillales</taxon>
        <taxon>Alicyclobacillaceae</taxon>
        <taxon>Alicyclobacillus</taxon>
    </lineage>
</organism>
<dbReference type="HAMAP" id="MF_00731">
    <property type="entry name" value="MenE"/>
    <property type="match status" value="1"/>
</dbReference>
<evidence type="ECO:0000313" key="9">
    <source>
        <dbReference type="Proteomes" id="UP000829401"/>
    </source>
</evidence>